<dbReference type="EMBL" id="AADV02000002">
    <property type="protein sequence ID" value="EAM52110.1"/>
    <property type="molecule type" value="Genomic_DNA"/>
</dbReference>
<comment type="caution">
    <text evidence="6">The sequence shown here is derived from an EMBL/GenBank/DDBJ whole genome shotgun (WGS) entry which is preliminary data.</text>
</comment>
<dbReference type="InterPro" id="IPR007452">
    <property type="entry name" value="TamB_C"/>
</dbReference>
<dbReference type="KEGG" id="cwa:CwatDRAFT_5947"/>
<dbReference type="PANTHER" id="PTHR34457">
    <property type="entry name" value="EMBRYO DEFECTIVE 2410"/>
    <property type="match status" value="1"/>
</dbReference>
<evidence type="ECO:0000256" key="2">
    <source>
        <dbReference type="ARBA" id="ARBA00022692"/>
    </source>
</evidence>
<dbReference type="Proteomes" id="UP000003922">
    <property type="component" value="Unassembled WGS sequence"/>
</dbReference>
<feature type="domain" description="Translocation and assembly module TamB C-terminal" evidence="5">
    <location>
        <begin position="1578"/>
        <end position="1913"/>
    </location>
</feature>
<evidence type="ECO:0000313" key="6">
    <source>
        <dbReference type="EMBL" id="EAM52110.1"/>
    </source>
</evidence>
<proteinExistence type="predicted"/>
<keyword evidence="4" id="KW-0472">Membrane</keyword>
<gene>
    <name evidence="6" type="ORF">CwatDRAFT_5947</name>
</gene>
<protein>
    <recommendedName>
        <fullName evidence="5">Translocation and assembly module TamB C-terminal domain-containing protein</fullName>
    </recommendedName>
</protein>
<keyword evidence="3" id="KW-1133">Transmembrane helix</keyword>
<evidence type="ECO:0000256" key="4">
    <source>
        <dbReference type="ARBA" id="ARBA00023136"/>
    </source>
</evidence>
<dbReference type="Pfam" id="PF04357">
    <property type="entry name" value="TamB"/>
    <property type="match status" value="1"/>
</dbReference>
<reference evidence="6" key="2">
    <citation type="submission" date="2005-06" db="EMBL/GenBank/DDBJ databases">
        <title>Sequencing of the draft genome and assembly of Crocosphaera watsonii WH 8501.</title>
        <authorList>
            <consortium name="US DOE Joint Genome Institute (JGI-PGF)"/>
            <person name="Copeland A."/>
            <person name="Lucas S."/>
            <person name="Lapidus A."/>
            <person name="Barry K."/>
            <person name="Detter C."/>
            <person name="Glavina T."/>
            <person name="Hammon N."/>
            <person name="Israni S."/>
            <person name="Pitluck S."/>
            <person name="Richardson P."/>
        </authorList>
    </citation>
    <scope>NUCLEOTIDE SEQUENCE [LARGE SCALE GENOMIC DNA]</scope>
    <source>
        <strain evidence="6">WH 8501</strain>
    </source>
</reference>
<dbReference type="OrthoDB" id="536281at2"/>
<sequence>MTSLPPNPPPVPPSGSSSVLTKLVNFLKKPSTLIAGGVLVSLGVGTYAGVNYFVYERLSPLLSKELSKALEREVRVGEVESFSFNHITIGTSSIPTTENDADRVDVEEIKVKFNVLPVLIGQPLDVKITIDAPNLYVEQDPSGDWVSLPEFEGEGELNLPIDIKANINLNNAQVSVLPNGFKELIKIEAGGTAGYSYKSNDEQNVNYDLDVALLNSAITVKGETNLKSFQTQAQLMISQLAVPELAGLIPNLPVTLKSGLVESNLNINLPSLENIEGTEGNGEFQISNIEASLKPLRVPIKLDVGLNFVGQSLNFQETRLSLGDFVIDVEGSLNWQDGYNIDVNINPFLLRDISKILAVKIPINLAGEIEGKISLTGDIINPVVTGTINNSKPLLIDKTRVKELKTVFQANLDQVDLKEFNIKPTAGGNITATGKVELGILKALKENKAIDWQKMPADLVFVANLPGDKLTQPYYQSPQNVSIGTITAQGKVGGTLGDPKGKIEWSAPGIITVSGEDISGKGTILIGGKNILIQDTVLTSTEGNITVQGLGNLEKKQWQTLITANQFSLDPFVNLACSLTTCRQEIFSQAVTLRGGNIRVSGKLDDFALDSIQSQGNLQLQIGQGAIALETALSRGNITGTAAVSGLPLDPYIPNLAVPVQLSRSNINLSGSLENIFQGGQLNINRLNVNGNAQLIVNGSPINANIEVGNGILTTIAQVGTIALNPIIPNLPVQSTLVSSDLVLTGNLNSLLSSLGNTPDISSFRGNADVKLSVDGSPVRVIGDLGSGQVRGVVDLSTLSLDKIVPNLPIKAQLVDGQAIISSDVLPLLSPKPDLSTPQATVNLQLATADGTIDTQTRLQNNQWTTEVTASNLKPNLILAQIAPELPKIDINDINAQIFLSGTLSSLFDENAILPISANNITVEANGQSLKARGNIVVSNPLTVPDANVNLSVEATSTLDDLPLTQLISLVPIQRDLLPEELKLQGVGTFTGNVIGQNLLTAPTLPGNIKLIGDLTLRNFAFNDRTFEPLLTGKVNATLGQSIALDLRGKQDVIAASLQPCTRADCLAPYLPVAFELRQQAGDQAPIAIRGKLQGDELVAKIEQIPLDILKIAPGGNFGIPGFLSGDVQTEVVINPFTLEGRGKLVIDKPSIGFVEATQLTADVVYRDNIARLENATLSLGQSLYAVEGSFNLDSNEITGRLNIEEGRLQDLFIALKLSNIERLLDLLKIKPIDYQNAAAIPPQSVGDANGNIAEQVNLLAVIDQEIRKLAKEREKGGLPTELDLRGHFDTEVILGGTIYKPNISVALSGRNWEWHPQKPYADVIEPLVLVIRDVSFIPINEVTLNAAVNNNALTIDKAALQINRTRMALEGKASLQEIALNWQVDYFSLATINNFIKIPIDATGALNTSGSITGSPLEPQIQGEFALVDTTFQGRPFAANIGGQFSYQEQRFQLGTNDNSLVAAAVDIPFPIYADNDNFAVNLNLNTEALKLVSVFTGEQIFLTDGEGEINAQASGNLDLSEGLLVSNLNAGGKITLNETIFQSAALPQPLTVSGTVAITDQGINVEQIQGNFADSNINIAGFLPLFQPQNNLENPLTVAIERGEINLQGLYRGLVDGTIKVTGSAIQPVVGGDVKLANGQVFIPTTIQSREEIVSEINDWVLPKHGGQVASNQPMLFMPKSENFAVSLENLYIEVLPFFRFDFGGNVAVNGTLNDLTALEPKGEIVVNRGLVNFLETRFFIERRSPNTITFSPDQGLLNPTLNLGMRTIVSEVPNTSKKFRAGDKTEIPDDSLNKVQRVDINLGLNGPLSQLLPNLGREEYEICQLQDPLKPIQTTTRLSQDDLDKVSTCLQTLANQGNTDEQLLSNSVINLTSSPPRSQGEIVRLLGEQVLVLADALQGQSTEQLIQFGIVQLALPMVFQTIIYDAETAVSETINSTDFKIVPFLETIYEVEDKGFVRLSYDYAFNEFRVRYEKRF</sequence>
<dbReference type="RefSeq" id="WP_007303767.1">
    <property type="nucleotide sequence ID" value="NZ_AADV02000002.1"/>
</dbReference>
<reference evidence="6" key="1">
    <citation type="submission" date="2004-02" db="EMBL/GenBank/DDBJ databases">
        <authorList>
            <consortium name="DOE Joint Genome Institute"/>
        </authorList>
    </citation>
    <scope>NUCLEOTIDE SEQUENCE [LARGE SCALE GENOMIC DNA]</scope>
    <source>
        <strain evidence="6">WH 8501</strain>
    </source>
</reference>
<dbReference type="GO" id="GO:0009306">
    <property type="term" value="P:protein secretion"/>
    <property type="evidence" value="ECO:0007669"/>
    <property type="project" value="InterPro"/>
</dbReference>
<evidence type="ECO:0000256" key="3">
    <source>
        <dbReference type="ARBA" id="ARBA00022989"/>
    </source>
</evidence>
<name>Q4C911_CROWT</name>
<dbReference type="GO" id="GO:0005886">
    <property type="term" value="C:plasma membrane"/>
    <property type="evidence" value="ECO:0007669"/>
    <property type="project" value="InterPro"/>
</dbReference>
<evidence type="ECO:0000256" key="1">
    <source>
        <dbReference type="ARBA" id="ARBA00004167"/>
    </source>
</evidence>
<reference evidence="6" key="3">
    <citation type="submission" date="2016-12" db="EMBL/GenBank/DDBJ databases">
        <title>Annotation of the draft genome assembly of Crocosphaera watsonii WH 8501.</title>
        <authorList>
            <consortium name="US DOE Joint Genome Institute (JGI-ORNL)"/>
            <person name="Larimer F."/>
            <person name="Land M."/>
        </authorList>
    </citation>
    <scope>NUCLEOTIDE SEQUENCE</scope>
    <source>
        <strain evidence="6">WH 8501</strain>
    </source>
</reference>
<keyword evidence="7" id="KW-1185">Reference proteome</keyword>
<comment type="subcellular location">
    <subcellularLocation>
        <location evidence="1">Membrane</location>
        <topology evidence="1">Single-pass membrane protein</topology>
    </subcellularLocation>
</comment>
<dbReference type="InterPro" id="IPR053022">
    <property type="entry name" value="Chloroplast_translocon_comp"/>
</dbReference>
<keyword evidence="2" id="KW-0812">Transmembrane</keyword>
<organism evidence="6 7">
    <name type="scientific">Crocosphaera watsonii WH 8501</name>
    <dbReference type="NCBI Taxonomy" id="165597"/>
    <lineage>
        <taxon>Bacteria</taxon>
        <taxon>Bacillati</taxon>
        <taxon>Cyanobacteriota</taxon>
        <taxon>Cyanophyceae</taxon>
        <taxon>Oscillatoriophycideae</taxon>
        <taxon>Chroococcales</taxon>
        <taxon>Aphanothecaceae</taxon>
        <taxon>Crocosphaera</taxon>
    </lineage>
</organism>
<evidence type="ECO:0000313" key="7">
    <source>
        <dbReference type="Proteomes" id="UP000003922"/>
    </source>
</evidence>
<dbReference type="PANTHER" id="PTHR34457:SF3">
    <property type="entry name" value="PROTEIN TIC236, CHLOROPLASTIC"/>
    <property type="match status" value="1"/>
</dbReference>
<accession>Q4C911</accession>
<evidence type="ECO:0000259" key="5">
    <source>
        <dbReference type="Pfam" id="PF04357"/>
    </source>
</evidence>